<evidence type="ECO:0000313" key="5">
    <source>
        <dbReference type="EMBL" id="HEN14542.1"/>
    </source>
</evidence>
<dbReference type="InterPro" id="IPR036107">
    <property type="entry name" value="CsrA_sf"/>
</dbReference>
<dbReference type="GO" id="GO:0006402">
    <property type="term" value="P:mRNA catabolic process"/>
    <property type="evidence" value="ECO:0007669"/>
    <property type="project" value="InterPro"/>
</dbReference>
<dbReference type="GO" id="GO:0005829">
    <property type="term" value="C:cytosol"/>
    <property type="evidence" value="ECO:0007669"/>
    <property type="project" value="TreeGrafter"/>
</dbReference>
<protein>
    <recommendedName>
        <fullName evidence="4">Translational regulator CsrA</fullName>
    </recommendedName>
</protein>
<comment type="caution">
    <text evidence="5">The sequence shown here is derived from an EMBL/GenBank/DDBJ whole genome shotgun (WGS) entry which is preliminary data.</text>
</comment>
<accession>A0A7C2JY40</accession>
<keyword evidence="2 4" id="KW-0810">Translation regulation</keyword>
<organism evidence="5">
    <name type="scientific">Schlesneria paludicola</name>
    <dbReference type="NCBI Taxonomy" id="360056"/>
    <lineage>
        <taxon>Bacteria</taxon>
        <taxon>Pseudomonadati</taxon>
        <taxon>Planctomycetota</taxon>
        <taxon>Planctomycetia</taxon>
        <taxon>Planctomycetales</taxon>
        <taxon>Planctomycetaceae</taxon>
        <taxon>Schlesneria</taxon>
    </lineage>
</organism>
<dbReference type="GO" id="GO:0048027">
    <property type="term" value="F:mRNA 5'-UTR binding"/>
    <property type="evidence" value="ECO:0007669"/>
    <property type="project" value="UniProtKB-UniRule"/>
</dbReference>
<evidence type="ECO:0000256" key="2">
    <source>
        <dbReference type="ARBA" id="ARBA00022845"/>
    </source>
</evidence>
<dbReference type="InterPro" id="IPR003751">
    <property type="entry name" value="CsrA"/>
</dbReference>
<keyword evidence="4" id="KW-1005">Bacterial flagellum biogenesis</keyword>
<evidence type="ECO:0000256" key="4">
    <source>
        <dbReference type="HAMAP-Rule" id="MF_00167"/>
    </source>
</evidence>
<keyword evidence="3 4" id="KW-0694">RNA-binding</keyword>
<dbReference type="GO" id="GO:0044781">
    <property type="term" value="P:bacterial-type flagellum organization"/>
    <property type="evidence" value="ECO:0007669"/>
    <property type="project" value="UniProtKB-KW"/>
</dbReference>
<dbReference type="Pfam" id="PF02599">
    <property type="entry name" value="CsrA"/>
    <property type="match status" value="1"/>
</dbReference>
<dbReference type="AlphaFoldDB" id="A0A7C2JY40"/>
<keyword evidence="4" id="KW-0678">Repressor</keyword>
<keyword evidence="1 4" id="KW-0963">Cytoplasm</keyword>
<comment type="subcellular location">
    <subcellularLocation>
        <location evidence="4">Cytoplasm</location>
    </subcellularLocation>
</comment>
<dbReference type="Gene3D" id="2.60.40.4380">
    <property type="entry name" value="Translational regulator CsrA"/>
    <property type="match status" value="1"/>
</dbReference>
<comment type="similarity">
    <text evidence="4">Belongs to the CsrA/RsmA family.</text>
</comment>
<dbReference type="HAMAP" id="MF_00167">
    <property type="entry name" value="CsrA"/>
    <property type="match status" value="1"/>
</dbReference>
<dbReference type="GO" id="GO:0045947">
    <property type="term" value="P:negative regulation of translational initiation"/>
    <property type="evidence" value="ECO:0007669"/>
    <property type="project" value="UniProtKB-UniRule"/>
</dbReference>
<comment type="subunit">
    <text evidence="4">Homodimer; the beta-strands of each monomer intercalate to form a hydrophobic core, while the alpha-helices form wings that extend away from the core.</text>
</comment>
<dbReference type="GO" id="GO:0006109">
    <property type="term" value="P:regulation of carbohydrate metabolic process"/>
    <property type="evidence" value="ECO:0007669"/>
    <property type="project" value="InterPro"/>
</dbReference>
<reference evidence="5" key="1">
    <citation type="journal article" date="2020" name="mSystems">
        <title>Genome- and Community-Level Interaction Insights into Carbon Utilization and Element Cycling Functions of Hydrothermarchaeota in Hydrothermal Sediment.</title>
        <authorList>
            <person name="Zhou Z."/>
            <person name="Liu Y."/>
            <person name="Xu W."/>
            <person name="Pan J."/>
            <person name="Luo Z.H."/>
            <person name="Li M."/>
        </authorList>
    </citation>
    <scope>NUCLEOTIDE SEQUENCE [LARGE SCALE GENOMIC DNA]</scope>
    <source>
        <strain evidence="5">SpSt-339</strain>
    </source>
</reference>
<evidence type="ECO:0000256" key="3">
    <source>
        <dbReference type="ARBA" id="ARBA00022884"/>
    </source>
</evidence>
<dbReference type="GO" id="GO:1902208">
    <property type="term" value="P:regulation of bacterial-type flagellum assembly"/>
    <property type="evidence" value="ECO:0007669"/>
    <property type="project" value="UniProtKB-UniRule"/>
</dbReference>
<dbReference type="PANTHER" id="PTHR34984">
    <property type="entry name" value="CARBON STORAGE REGULATOR"/>
    <property type="match status" value="1"/>
</dbReference>
<name>A0A7C2JY40_9PLAN</name>
<evidence type="ECO:0000256" key="1">
    <source>
        <dbReference type="ARBA" id="ARBA00022490"/>
    </source>
</evidence>
<dbReference type="PANTHER" id="PTHR34984:SF1">
    <property type="entry name" value="CARBON STORAGE REGULATOR"/>
    <property type="match status" value="1"/>
</dbReference>
<sequence length="63" mass="7108">MLVLTRRESENVLIGDQEITIKVLEIRGGRVRLGIEAPQDMTIRRGELLSAEPSDLQLAESQY</sequence>
<dbReference type="EMBL" id="DSOK01000115">
    <property type="protein sequence ID" value="HEN14542.1"/>
    <property type="molecule type" value="Genomic_DNA"/>
</dbReference>
<comment type="function">
    <text evidence="4">A translational regulator that binds mRNA to regulate translation initiation and/or mRNA stability. Usually binds in the 5'-UTR at or near the Shine-Dalgarno sequence preventing ribosome-binding, thus repressing translation. Its main target seems to be the major flagellin gene, while its function is anatagonized by FliW.</text>
</comment>
<proteinExistence type="inferred from homology"/>
<gene>
    <name evidence="4" type="primary">csrA</name>
    <name evidence="5" type="ORF">ENQ76_03630</name>
</gene>
<dbReference type="SUPFAM" id="SSF117130">
    <property type="entry name" value="CsrA-like"/>
    <property type="match status" value="1"/>
</dbReference>